<sequence length="633" mass="71587">MLSKLALFFIVFFPAASFSNTGKSDVEQIINHANELRLSQHPTWIKLMHYEQSYSGSVNFVSAIHDDAFFNAEDGAFNPHAELEATITAFQKPLVDELVDNHAQCKFPARLLWLQRSLGEVAAGIQTIFCPKYDEWTLSNSIKTISVVYASGFLENPASYYGHILLKLNSNRSNGAARLFDPSVNYGAIIPPNEDPVTYILKGIFGGYDGGFSQTDYYFHNRNYGELELRDIWEYEINFEQREVNFIVAHAWEVLGKPYTYYFFRKNCAYRLAELIEIIDGVSIMPSNQFFTLPRALLQNMYHSQIHEEPLVRSVDFRPSRQSRFYKKFDSLISSERNEVRKIIETRGAVDSEAYGALTNDSKIRVIDTILDYYQFAKSAEIVTKEDADNLHRKALVKRFQLPLSKDSGNELSLNPPHTGRKSSYAQVGVTYNESLGNGYSIRIRPAYYDVLDAASGHVQDSALTMGEIELFTQSGGLHISHFDFLKIESVNTASTNLPGDKGKAWKVKLGIQQQDLSCFDCLTTRLEGDYGYAVNLNSHVLVSAYLGGGIQGNRKGSGHAFIRASAFSHVKFTDGLNMRLGVELPKQIDGSGGQKKKYVLELRQRLGINSDIRFKYEEDESRQFAVNLGYYF</sequence>
<evidence type="ECO:0000256" key="1">
    <source>
        <dbReference type="SAM" id="SignalP"/>
    </source>
</evidence>
<protein>
    <recommendedName>
        <fullName evidence="7">DUF4105 domain-containing protein</fullName>
    </recommendedName>
</protein>
<dbReference type="InterPro" id="IPR057162">
    <property type="entry name" value="DUF7840"/>
</dbReference>
<reference evidence="5 6" key="1">
    <citation type="journal article" date="2013" name="Genome Announc.">
        <title>Genome Sequence of the Pyrene- and Fluoranthene-Degrading Bacterium Cycloclasticus sp. Strain PY97M.</title>
        <authorList>
            <person name="Cui Z."/>
            <person name="Xu G."/>
            <person name="Li Q."/>
            <person name="Gao W."/>
            <person name="Zheng L."/>
        </authorList>
    </citation>
    <scope>NUCLEOTIDE SEQUENCE [LARGE SCALE GENOMIC DNA]</scope>
    <source>
        <strain evidence="5 6">PY97M</strain>
    </source>
</reference>
<feature type="domain" description="DUF7843" evidence="4">
    <location>
        <begin position="37"/>
        <end position="116"/>
    </location>
</feature>
<keyword evidence="1" id="KW-0732">Signal</keyword>
<dbReference type="InterPro" id="IPR025178">
    <property type="entry name" value="Lnb_N"/>
</dbReference>
<dbReference type="Proteomes" id="UP000015462">
    <property type="component" value="Unassembled WGS sequence"/>
</dbReference>
<dbReference type="RefSeq" id="WP_016389514.1">
    <property type="nucleotide sequence ID" value="NZ_KE646805.1"/>
</dbReference>
<evidence type="ECO:0000259" key="3">
    <source>
        <dbReference type="Pfam" id="PF25222"/>
    </source>
</evidence>
<dbReference type="Pfam" id="PF25222">
    <property type="entry name" value="DUF7840"/>
    <property type="match status" value="1"/>
</dbReference>
<keyword evidence="6" id="KW-1185">Reference proteome</keyword>
<feature type="domain" description="DUF7840" evidence="3">
    <location>
        <begin position="416"/>
        <end position="623"/>
    </location>
</feature>
<dbReference type="EMBL" id="ASHL01000001">
    <property type="protein sequence ID" value="EPD13934.1"/>
    <property type="molecule type" value="Genomic_DNA"/>
</dbReference>
<proteinExistence type="predicted"/>
<feature type="domain" description="Lnb N-terminal periplasmic" evidence="2">
    <location>
        <begin position="133"/>
        <end position="281"/>
    </location>
</feature>
<evidence type="ECO:0000259" key="4">
    <source>
        <dbReference type="Pfam" id="PF25225"/>
    </source>
</evidence>
<gene>
    <name evidence="5" type="ORF">L196_00505</name>
</gene>
<dbReference type="AlphaFoldDB" id="A0AB33Z3I1"/>
<feature type="signal peptide" evidence="1">
    <location>
        <begin position="1"/>
        <end position="19"/>
    </location>
</feature>
<evidence type="ECO:0008006" key="7">
    <source>
        <dbReference type="Google" id="ProtNLM"/>
    </source>
</evidence>
<dbReference type="InterPro" id="IPR057165">
    <property type="entry name" value="DUF7843"/>
</dbReference>
<evidence type="ECO:0000313" key="6">
    <source>
        <dbReference type="Proteomes" id="UP000015462"/>
    </source>
</evidence>
<evidence type="ECO:0000313" key="5">
    <source>
        <dbReference type="EMBL" id="EPD13934.1"/>
    </source>
</evidence>
<feature type="chain" id="PRO_5044201863" description="DUF4105 domain-containing protein" evidence="1">
    <location>
        <begin position="20"/>
        <end position="633"/>
    </location>
</feature>
<comment type="caution">
    <text evidence="5">The sequence shown here is derived from an EMBL/GenBank/DDBJ whole genome shotgun (WGS) entry which is preliminary data.</text>
</comment>
<organism evidence="5 6">
    <name type="scientific">Cycloclasticus pugetii</name>
    <dbReference type="NCBI Taxonomy" id="34068"/>
    <lineage>
        <taxon>Bacteria</taxon>
        <taxon>Pseudomonadati</taxon>
        <taxon>Pseudomonadota</taxon>
        <taxon>Gammaproteobacteria</taxon>
        <taxon>Thiotrichales</taxon>
        <taxon>Piscirickettsiaceae</taxon>
        <taxon>Cycloclasticus</taxon>
    </lineage>
</organism>
<dbReference type="Pfam" id="PF25225">
    <property type="entry name" value="DUF7843"/>
    <property type="match status" value="1"/>
</dbReference>
<name>A0AB33Z3I1_9GAMM</name>
<evidence type="ECO:0000259" key="2">
    <source>
        <dbReference type="Pfam" id="PF13387"/>
    </source>
</evidence>
<dbReference type="Pfam" id="PF13387">
    <property type="entry name" value="Lnb_N"/>
    <property type="match status" value="1"/>
</dbReference>
<accession>A0AB33Z3I1</accession>